<dbReference type="AlphaFoldDB" id="A0A450ZCL2"/>
<reference evidence="2" key="1">
    <citation type="submission" date="2019-02" db="EMBL/GenBank/DDBJ databases">
        <authorList>
            <person name="Gruber-Vodicka R. H."/>
            <person name="Seah K. B. B."/>
        </authorList>
    </citation>
    <scope>NUCLEOTIDE SEQUENCE</scope>
    <source>
        <strain evidence="2">BECK_BZ123</strain>
        <strain evidence="1">BECK_BZ125</strain>
        <strain evidence="3">BECK_BZ126</strain>
    </source>
</reference>
<sequence length="64" mass="6979">MLLGMDNPILISNKTYTYAKHIAQIVFSICSIDMTSRQTTLVSAIYCILFFSTPSPAHAASPSP</sequence>
<accession>A0A450ZCL2</accession>
<evidence type="ECO:0000313" key="3">
    <source>
        <dbReference type="EMBL" id="VFK62206.1"/>
    </source>
</evidence>
<gene>
    <name evidence="2" type="ORF">BECKTC1821D_GA0114238_11342</name>
    <name evidence="1" type="ORF">BECKTC1821E_GA0114239_10717</name>
    <name evidence="3" type="ORF">BECKTC1821F_GA0114240_10716</name>
</gene>
<evidence type="ECO:0000313" key="1">
    <source>
        <dbReference type="EMBL" id="VFK46853.1"/>
    </source>
</evidence>
<proteinExistence type="predicted"/>
<dbReference type="EMBL" id="CAADFS010000134">
    <property type="protein sequence ID" value="VFK51388.1"/>
    <property type="molecule type" value="Genomic_DNA"/>
</dbReference>
<organism evidence="2">
    <name type="scientific">Candidatus Kentrum sp. TC</name>
    <dbReference type="NCBI Taxonomy" id="2126339"/>
    <lineage>
        <taxon>Bacteria</taxon>
        <taxon>Pseudomonadati</taxon>
        <taxon>Pseudomonadota</taxon>
        <taxon>Gammaproteobacteria</taxon>
        <taxon>Candidatus Kentrum</taxon>
    </lineage>
</organism>
<name>A0A450ZCL2_9GAMM</name>
<dbReference type="EMBL" id="CAADFT010000071">
    <property type="protein sequence ID" value="VFK46853.1"/>
    <property type="molecule type" value="Genomic_DNA"/>
</dbReference>
<protein>
    <submittedName>
        <fullName evidence="2">Uncharacterized protein</fullName>
    </submittedName>
</protein>
<evidence type="ECO:0000313" key="2">
    <source>
        <dbReference type="EMBL" id="VFK51388.1"/>
    </source>
</evidence>
<dbReference type="EMBL" id="CAADFW010000071">
    <property type="protein sequence ID" value="VFK62206.1"/>
    <property type="molecule type" value="Genomic_DNA"/>
</dbReference>